<accession>A0A2H3NMD1</accession>
<gene>
    <name evidence="2" type="ORF">CRI93_06355</name>
</gene>
<feature type="region of interest" description="Disordered" evidence="1">
    <location>
        <begin position="23"/>
        <end position="42"/>
    </location>
</feature>
<name>A0A2H3NMD1_9BACT</name>
<organism evidence="2 3">
    <name type="scientific">Longimonas halophila</name>
    <dbReference type="NCBI Taxonomy" id="1469170"/>
    <lineage>
        <taxon>Bacteria</taxon>
        <taxon>Pseudomonadati</taxon>
        <taxon>Rhodothermota</taxon>
        <taxon>Rhodothermia</taxon>
        <taxon>Rhodothermales</taxon>
        <taxon>Salisaetaceae</taxon>
        <taxon>Longimonas</taxon>
    </lineage>
</organism>
<protein>
    <submittedName>
        <fullName evidence="2">Uncharacterized protein</fullName>
    </submittedName>
</protein>
<keyword evidence="3" id="KW-1185">Reference proteome</keyword>
<reference evidence="2 3" key="1">
    <citation type="submission" date="2017-10" db="EMBL/GenBank/DDBJ databases">
        <title>Draft genome of Longimonas halophila.</title>
        <authorList>
            <person name="Goh K.M."/>
            <person name="Shamsir M.S."/>
            <person name="Lim S.W."/>
        </authorList>
    </citation>
    <scope>NUCLEOTIDE SEQUENCE [LARGE SCALE GENOMIC DNA]</scope>
    <source>
        <strain evidence="2 3">KCTC 42399</strain>
    </source>
</reference>
<proteinExistence type="predicted"/>
<evidence type="ECO:0000256" key="1">
    <source>
        <dbReference type="SAM" id="MobiDB-lite"/>
    </source>
</evidence>
<dbReference type="EMBL" id="PDEP01000005">
    <property type="protein sequence ID" value="PEN07599.1"/>
    <property type="molecule type" value="Genomic_DNA"/>
</dbReference>
<comment type="caution">
    <text evidence="2">The sequence shown here is derived from an EMBL/GenBank/DDBJ whole genome shotgun (WGS) entry which is preliminary data.</text>
</comment>
<evidence type="ECO:0000313" key="2">
    <source>
        <dbReference type="EMBL" id="PEN07599.1"/>
    </source>
</evidence>
<evidence type="ECO:0000313" key="3">
    <source>
        <dbReference type="Proteomes" id="UP000221024"/>
    </source>
</evidence>
<dbReference type="Proteomes" id="UP000221024">
    <property type="component" value="Unassembled WGS sequence"/>
</dbReference>
<sequence>MQGLAIGEEKIYPGMALSELSPALRTPRRSGDTAPFDNPDIDTDIAIPIAEESEDGSPAIEDMGRTQFVLYINDDTETVEMIRFQRPPL</sequence>
<dbReference type="AlphaFoldDB" id="A0A2H3NMD1"/>